<dbReference type="InterPro" id="IPR021234">
    <property type="entry name" value="DUF2827"/>
</dbReference>
<accession>A0ABU0HS80</accession>
<organism evidence="1 2">
    <name type="scientific">Methylobacterium persicinum</name>
    <dbReference type="NCBI Taxonomy" id="374426"/>
    <lineage>
        <taxon>Bacteria</taxon>
        <taxon>Pseudomonadati</taxon>
        <taxon>Pseudomonadota</taxon>
        <taxon>Alphaproteobacteria</taxon>
        <taxon>Hyphomicrobiales</taxon>
        <taxon>Methylobacteriaceae</taxon>
        <taxon>Methylobacterium</taxon>
    </lineage>
</organism>
<sequence>MRIGITIMTGERQNVWNNGLVQNIFHFAGLMAAIPFVEAVYLIDCGDTASHPEGADADALKIPLISVAEAYDAVDVAIEMGGAIDTEWISRFRFRGGKFILHLCGQPYVSLIEPTVFGRDGFFIDPERFEEIWLLAKDMVFAPMLRSIHQCPVYKVPYLWAPRFLVQTMLREQDGALQFGYRPGSLEHGNVRPAIFEPNISPIKMGLIPYLICDLVERSCPAIIDKVSHLNGDVLEDHSAYIHFISNSSLYKAQKTIIMGRDYFAHVMGRGANMVVSHQIRCEQNYLYLDALYGSYPLIHNSKVFRDVGYYCDDSDVQAGAKQFLDAVMCHDRNLANYQNRARSVIASLAPTARTNVDHYARRLVNLTNQKAKQKWG</sequence>
<dbReference type="Proteomes" id="UP001236369">
    <property type="component" value="Unassembled WGS sequence"/>
</dbReference>
<evidence type="ECO:0008006" key="3">
    <source>
        <dbReference type="Google" id="ProtNLM"/>
    </source>
</evidence>
<protein>
    <recommendedName>
        <fullName evidence="3">DUF2827 domain-containing protein</fullName>
    </recommendedName>
</protein>
<dbReference type="Pfam" id="PF10933">
    <property type="entry name" value="DUF2827"/>
    <property type="match status" value="1"/>
</dbReference>
<keyword evidence="2" id="KW-1185">Reference proteome</keyword>
<evidence type="ECO:0000313" key="1">
    <source>
        <dbReference type="EMBL" id="MDQ0445190.1"/>
    </source>
</evidence>
<proteinExistence type="predicted"/>
<reference evidence="1 2" key="1">
    <citation type="submission" date="2023-07" db="EMBL/GenBank/DDBJ databases">
        <title>Genomic Encyclopedia of Type Strains, Phase IV (KMG-IV): sequencing the most valuable type-strain genomes for metagenomic binning, comparative biology and taxonomic classification.</title>
        <authorList>
            <person name="Goeker M."/>
        </authorList>
    </citation>
    <scope>NUCLEOTIDE SEQUENCE [LARGE SCALE GENOMIC DNA]</scope>
    <source>
        <strain evidence="1 2">DSM 19562</strain>
    </source>
</reference>
<dbReference type="RefSeq" id="WP_238249940.1">
    <property type="nucleotide sequence ID" value="NZ_BPQX01000035.1"/>
</dbReference>
<gene>
    <name evidence="1" type="ORF">QO016_004717</name>
</gene>
<comment type="caution">
    <text evidence="1">The sequence shown here is derived from an EMBL/GenBank/DDBJ whole genome shotgun (WGS) entry which is preliminary data.</text>
</comment>
<name>A0ABU0HS80_9HYPH</name>
<evidence type="ECO:0000313" key="2">
    <source>
        <dbReference type="Proteomes" id="UP001236369"/>
    </source>
</evidence>
<dbReference type="EMBL" id="JAUSVV010000022">
    <property type="protein sequence ID" value="MDQ0445190.1"/>
    <property type="molecule type" value="Genomic_DNA"/>
</dbReference>